<evidence type="ECO:0000256" key="1">
    <source>
        <dbReference type="ARBA" id="ARBA00022574"/>
    </source>
</evidence>
<comment type="caution">
    <text evidence="4">The sequence shown here is derived from an EMBL/GenBank/DDBJ whole genome shotgun (WGS) entry which is preliminary data.</text>
</comment>
<reference evidence="4 5" key="1">
    <citation type="submission" date="2016-10" db="EMBL/GenBank/DDBJ databases">
        <title>Genome sequence of the basidiomycete white-rot fungus Trametes pubescens.</title>
        <authorList>
            <person name="Makela M.R."/>
            <person name="Granchi Z."/>
            <person name="Peng M."/>
            <person name="De Vries R.P."/>
            <person name="Grigoriev I."/>
            <person name="Riley R."/>
            <person name="Hilden K."/>
        </authorList>
    </citation>
    <scope>NUCLEOTIDE SEQUENCE [LARGE SCALE GENOMIC DNA]</scope>
    <source>
        <strain evidence="4 5">FBCC735</strain>
    </source>
</reference>
<dbReference type="OMA" id="GVTHAQW"/>
<feature type="repeat" description="WD" evidence="3">
    <location>
        <begin position="41"/>
        <end position="56"/>
    </location>
</feature>
<dbReference type="AlphaFoldDB" id="A0A1M2VTX1"/>
<dbReference type="EMBL" id="MNAD01000692">
    <property type="protein sequence ID" value="OJT11045.1"/>
    <property type="molecule type" value="Genomic_DNA"/>
</dbReference>
<keyword evidence="5" id="KW-1185">Reference proteome</keyword>
<dbReference type="Gene3D" id="2.130.10.10">
    <property type="entry name" value="YVTN repeat-like/Quinoprotein amine dehydrogenase"/>
    <property type="match status" value="1"/>
</dbReference>
<dbReference type="PROSITE" id="PS50082">
    <property type="entry name" value="WD_REPEATS_2"/>
    <property type="match status" value="1"/>
</dbReference>
<sequence length="111" mass="11929">MLARGPLHAFAHEDSNKPDRRAMYGVVKTEWVCGAPYGVGLVSGGADGCVRLWDVRRASDDPHNGTVLVKCDNDVSTFALGDVYKGEAPLIVGVCSGKVTVLEHTNAPFWE</sequence>
<dbReference type="InterPro" id="IPR019775">
    <property type="entry name" value="WD40_repeat_CS"/>
</dbReference>
<keyword evidence="2" id="KW-0677">Repeat</keyword>
<organism evidence="4 5">
    <name type="scientific">Trametes pubescens</name>
    <name type="common">White-rot fungus</name>
    <dbReference type="NCBI Taxonomy" id="154538"/>
    <lineage>
        <taxon>Eukaryota</taxon>
        <taxon>Fungi</taxon>
        <taxon>Dikarya</taxon>
        <taxon>Basidiomycota</taxon>
        <taxon>Agaricomycotina</taxon>
        <taxon>Agaricomycetes</taxon>
        <taxon>Polyporales</taxon>
        <taxon>Polyporaceae</taxon>
        <taxon>Trametes</taxon>
    </lineage>
</organism>
<gene>
    <name evidence="4" type="ORF">TRAPUB_12416</name>
</gene>
<dbReference type="InterPro" id="IPR015943">
    <property type="entry name" value="WD40/YVTN_repeat-like_dom_sf"/>
</dbReference>
<keyword evidence="1 3" id="KW-0853">WD repeat</keyword>
<evidence type="ECO:0000256" key="2">
    <source>
        <dbReference type="ARBA" id="ARBA00022737"/>
    </source>
</evidence>
<evidence type="ECO:0000313" key="5">
    <source>
        <dbReference type="Proteomes" id="UP000184267"/>
    </source>
</evidence>
<protein>
    <submittedName>
        <fullName evidence="4">Uncharacterized protein</fullName>
    </submittedName>
</protein>
<proteinExistence type="predicted"/>
<dbReference type="PROSITE" id="PS00678">
    <property type="entry name" value="WD_REPEATS_1"/>
    <property type="match status" value="1"/>
</dbReference>
<dbReference type="STRING" id="154538.A0A1M2VTX1"/>
<dbReference type="Proteomes" id="UP000184267">
    <property type="component" value="Unassembled WGS sequence"/>
</dbReference>
<evidence type="ECO:0000313" key="4">
    <source>
        <dbReference type="EMBL" id="OJT11045.1"/>
    </source>
</evidence>
<accession>A0A1M2VTX1</accession>
<dbReference type="OrthoDB" id="10248252at2759"/>
<name>A0A1M2VTX1_TRAPU</name>
<evidence type="ECO:0000256" key="3">
    <source>
        <dbReference type="PROSITE-ProRule" id="PRU00221"/>
    </source>
</evidence>
<dbReference type="InterPro" id="IPR001680">
    <property type="entry name" value="WD40_rpt"/>
</dbReference>